<dbReference type="EMBL" id="JARIHO010000009">
    <property type="protein sequence ID" value="KAJ7355863.1"/>
    <property type="molecule type" value="Genomic_DNA"/>
</dbReference>
<proteinExistence type="predicted"/>
<dbReference type="PROSITE" id="PS51194">
    <property type="entry name" value="HELICASE_CTER"/>
    <property type="match status" value="1"/>
</dbReference>
<dbReference type="GO" id="GO:0006281">
    <property type="term" value="P:DNA repair"/>
    <property type="evidence" value="ECO:0007669"/>
    <property type="project" value="TreeGrafter"/>
</dbReference>
<organism evidence="6 7">
    <name type="scientific">Mycena albidolilacea</name>
    <dbReference type="NCBI Taxonomy" id="1033008"/>
    <lineage>
        <taxon>Eukaryota</taxon>
        <taxon>Fungi</taxon>
        <taxon>Dikarya</taxon>
        <taxon>Basidiomycota</taxon>
        <taxon>Agaricomycotina</taxon>
        <taxon>Agaricomycetes</taxon>
        <taxon>Agaricomycetidae</taxon>
        <taxon>Agaricales</taxon>
        <taxon>Marasmiineae</taxon>
        <taxon>Mycenaceae</taxon>
        <taxon>Mycena</taxon>
    </lineage>
</organism>
<name>A0AAD7EYF8_9AGAR</name>
<keyword evidence="7" id="KW-1185">Reference proteome</keyword>
<keyword evidence="3" id="KW-0067">ATP-binding</keyword>
<keyword evidence="2 6" id="KW-0378">Hydrolase</keyword>
<dbReference type="SMART" id="SM00487">
    <property type="entry name" value="DEXDc"/>
    <property type="match status" value="1"/>
</dbReference>
<dbReference type="SMART" id="SM00490">
    <property type="entry name" value="HELICc"/>
    <property type="match status" value="1"/>
</dbReference>
<feature type="region of interest" description="Disordered" evidence="4">
    <location>
        <begin position="1157"/>
        <end position="1221"/>
    </location>
</feature>
<dbReference type="CDD" id="cd18793">
    <property type="entry name" value="SF2_C_SNF"/>
    <property type="match status" value="1"/>
</dbReference>
<dbReference type="InterPro" id="IPR038718">
    <property type="entry name" value="SNF2-like_sf"/>
</dbReference>
<feature type="region of interest" description="Disordered" evidence="4">
    <location>
        <begin position="872"/>
        <end position="908"/>
    </location>
</feature>
<evidence type="ECO:0000256" key="2">
    <source>
        <dbReference type="ARBA" id="ARBA00022801"/>
    </source>
</evidence>
<dbReference type="GO" id="GO:0008094">
    <property type="term" value="F:ATP-dependent activity, acting on DNA"/>
    <property type="evidence" value="ECO:0007669"/>
    <property type="project" value="TreeGrafter"/>
</dbReference>
<keyword evidence="1" id="KW-0547">Nucleotide-binding</keyword>
<dbReference type="InterPro" id="IPR049730">
    <property type="entry name" value="SNF2/RAD54-like_C"/>
</dbReference>
<dbReference type="InterPro" id="IPR027417">
    <property type="entry name" value="P-loop_NTPase"/>
</dbReference>
<dbReference type="PANTHER" id="PTHR45626:SF51">
    <property type="entry name" value="SNF2-RELATED DOMAIN-CONTAINING PROTEIN"/>
    <property type="match status" value="1"/>
</dbReference>
<evidence type="ECO:0000313" key="6">
    <source>
        <dbReference type="EMBL" id="KAJ7355863.1"/>
    </source>
</evidence>
<dbReference type="InterPro" id="IPR001650">
    <property type="entry name" value="Helicase_C-like"/>
</dbReference>
<dbReference type="AlphaFoldDB" id="A0AAD7EYF8"/>
<reference evidence="6" key="1">
    <citation type="submission" date="2023-03" db="EMBL/GenBank/DDBJ databases">
        <title>Massive genome expansion in bonnet fungi (Mycena s.s.) driven by repeated elements and novel gene families across ecological guilds.</title>
        <authorList>
            <consortium name="Lawrence Berkeley National Laboratory"/>
            <person name="Harder C.B."/>
            <person name="Miyauchi S."/>
            <person name="Viragh M."/>
            <person name="Kuo A."/>
            <person name="Thoen E."/>
            <person name="Andreopoulos B."/>
            <person name="Lu D."/>
            <person name="Skrede I."/>
            <person name="Drula E."/>
            <person name="Henrissat B."/>
            <person name="Morin E."/>
            <person name="Kohler A."/>
            <person name="Barry K."/>
            <person name="LaButti K."/>
            <person name="Morin E."/>
            <person name="Salamov A."/>
            <person name="Lipzen A."/>
            <person name="Mereny Z."/>
            <person name="Hegedus B."/>
            <person name="Baldrian P."/>
            <person name="Stursova M."/>
            <person name="Weitz H."/>
            <person name="Taylor A."/>
            <person name="Grigoriev I.V."/>
            <person name="Nagy L.G."/>
            <person name="Martin F."/>
            <person name="Kauserud H."/>
        </authorList>
    </citation>
    <scope>NUCLEOTIDE SEQUENCE</scope>
    <source>
        <strain evidence="6">CBHHK002</strain>
    </source>
</reference>
<evidence type="ECO:0000256" key="3">
    <source>
        <dbReference type="ARBA" id="ARBA00022840"/>
    </source>
</evidence>
<dbReference type="PANTHER" id="PTHR45626">
    <property type="entry name" value="TRANSCRIPTION TERMINATION FACTOR 2-RELATED"/>
    <property type="match status" value="1"/>
</dbReference>
<evidence type="ECO:0000313" key="7">
    <source>
        <dbReference type="Proteomes" id="UP001218218"/>
    </source>
</evidence>
<evidence type="ECO:0000256" key="1">
    <source>
        <dbReference type="ARBA" id="ARBA00022741"/>
    </source>
</evidence>
<dbReference type="GO" id="GO:0016787">
    <property type="term" value="F:hydrolase activity"/>
    <property type="evidence" value="ECO:0007669"/>
    <property type="project" value="UniProtKB-KW"/>
</dbReference>
<sequence>MANPWALQNYLSYGVLWICVPDTVELHQELQATNQTLAEDGWHVLAGAPVLKYLNNPEDHSLFRELEFLALHQFIFASFLVTERSSIIIRIYLIPYDLSGVQGRLRVRRDDIVGPARRFLAGILPKVSRDHERWEGCMLPDTPLEVPGTTLSGLYEALPSPQGCVTSASAPVTKRLLDFTDNLGNLDFRTTLHRYQRRSVAAMVQKELDLTDDLDPLFLPITGMNGAQFFLQPGTMEVLLERPLVAPCRGGILCEELGTGKTVMILGLILSTLHQLSEPEPSILDPRPVLTPIAFRHFPSEEFATARARFFRNKNKTNIFTPPRVPTLVELLLHHMATRPLSFIPEYQTYHYSRLKEDIENLEQYTGPLRDNLPFYLDYQGEPIDNERMNKRRPPAQTGPRLLYLTSATLVVVPPNLLLQWTSECSLHCEDSLRVCVLRGRDPIPPARVLASEYDIILMSYSRFTAEDRSNNKGQTADSAWRACTCPEYPTVRVPKCVCKPPPCSPLLQVRWKRLVIDEGHVSASLSTVLTPFTKVLSVERRWIVTGTPTTNLLGLGLGKKTNEELADATMSEASEGASRTPSEGPESVQADGSAPRVWTRDDGEDLTKLGNMITHFVGVPQLLANPQLITTHIKDALLDRRGPRTGAVEVLMQLMSSVMFRHRIADVEQEVKLPPVTQELVLLDLDPVALKSYNALQATIAINAVTSERKDQDYMFHAQNAAFLQEAIQNMSQLMFWSVDDNCYNAEQILGTAAEKMATLPPATSPDDRQLMHDAFHHLKVAFDDPLWQALQSHEDVPYCVHDLKRPIFEAWTRTSHPIGSDGDLSCGYIHPDRLRGLRNLVLSKPLVSQDDLIEAGTYTAEQDAKQKVAYQESLKRKKKSKFSRNHDDSASRKATQAAKKAADPNTIKEVQKELAAQVDRDVELTSPGRSHVHRPSALVSKSHIAHTRLGSSASTKLNFIINEILKYSPTEKFLVFSDSPLSLAHISEALELVGVDYLRFTTQITARVREQFVLTFETSEKYRVFLMELKHGARGLNLISASRVIFCEPVWRADVESQAIKRCHRIGQSRPITVKTLAIRGTAEENMAARRMALKDSKEKMPKLINESGMRSFIANPKFLTHAPTALPIVEFPLVKLVPLDEEDTPLADVDTSMVGTEAEPRRVRFAQHDSPPSPVRRPFDTPATNNGSPPRKRVRLILPDGPPPSEIKPKPRARVQFA</sequence>
<dbReference type="Gene3D" id="3.40.50.300">
    <property type="entry name" value="P-loop containing nucleotide triphosphate hydrolases"/>
    <property type="match status" value="1"/>
</dbReference>
<feature type="domain" description="Helicase C-terminal" evidence="5">
    <location>
        <begin position="962"/>
        <end position="1111"/>
    </location>
</feature>
<dbReference type="GO" id="GO:0005634">
    <property type="term" value="C:nucleus"/>
    <property type="evidence" value="ECO:0007669"/>
    <property type="project" value="TreeGrafter"/>
</dbReference>
<feature type="region of interest" description="Disordered" evidence="4">
    <location>
        <begin position="568"/>
        <end position="598"/>
    </location>
</feature>
<dbReference type="Pfam" id="PF00176">
    <property type="entry name" value="SNF2-rel_dom"/>
    <property type="match status" value="1"/>
</dbReference>
<dbReference type="Gene3D" id="3.40.50.10810">
    <property type="entry name" value="Tandem AAA-ATPase domain"/>
    <property type="match status" value="1"/>
</dbReference>
<dbReference type="GO" id="GO:0005524">
    <property type="term" value="F:ATP binding"/>
    <property type="evidence" value="ECO:0007669"/>
    <property type="project" value="UniProtKB-KW"/>
</dbReference>
<dbReference type="InterPro" id="IPR050628">
    <property type="entry name" value="SNF2_RAD54_helicase_TF"/>
</dbReference>
<dbReference type="InterPro" id="IPR000330">
    <property type="entry name" value="SNF2_N"/>
</dbReference>
<accession>A0AAD7EYF8</accession>
<protein>
    <submittedName>
        <fullName evidence="6">P-loop containing nucleoside triphosphate hydrolase protein</fullName>
    </submittedName>
</protein>
<dbReference type="Proteomes" id="UP001218218">
    <property type="component" value="Unassembled WGS sequence"/>
</dbReference>
<evidence type="ECO:0000256" key="4">
    <source>
        <dbReference type="SAM" id="MobiDB-lite"/>
    </source>
</evidence>
<gene>
    <name evidence="6" type="ORF">DFH08DRAFT_853764</name>
</gene>
<dbReference type="InterPro" id="IPR014001">
    <property type="entry name" value="Helicase_ATP-bd"/>
</dbReference>
<dbReference type="SUPFAM" id="SSF52540">
    <property type="entry name" value="P-loop containing nucleoside triphosphate hydrolases"/>
    <property type="match status" value="2"/>
</dbReference>
<evidence type="ECO:0000259" key="5">
    <source>
        <dbReference type="PROSITE" id="PS51194"/>
    </source>
</evidence>
<dbReference type="Pfam" id="PF00271">
    <property type="entry name" value="Helicase_C"/>
    <property type="match status" value="1"/>
</dbReference>
<comment type="caution">
    <text evidence="6">The sequence shown here is derived from an EMBL/GenBank/DDBJ whole genome shotgun (WGS) entry which is preliminary data.</text>
</comment>